<dbReference type="PANTHER" id="PTHR44917">
    <property type="entry name" value="PROTEIN HIGH CHLOROPHYLL FLUORESCENT 107"/>
    <property type="match status" value="1"/>
</dbReference>
<accession>A0AA38GPD7</accession>
<dbReference type="Proteomes" id="UP000824469">
    <property type="component" value="Unassembled WGS sequence"/>
</dbReference>
<dbReference type="SUPFAM" id="SSF48452">
    <property type="entry name" value="TPR-like"/>
    <property type="match status" value="1"/>
</dbReference>
<dbReference type="EMBL" id="JAHRHJ020000002">
    <property type="protein sequence ID" value="KAH9325817.1"/>
    <property type="molecule type" value="Genomic_DNA"/>
</dbReference>
<feature type="non-terminal residue" evidence="1">
    <location>
        <position position="187"/>
    </location>
</feature>
<dbReference type="InterPro" id="IPR011990">
    <property type="entry name" value="TPR-like_helical_dom_sf"/>
</dbReference>
<keyword evidence="2" id="KW-1185">Reference proteome</keyword>
<dbReference type="GO" id="GO:0009507">
    <property type="term" value="C:chloroplast"/>
    <property type="evidence" value="ECO:0007669"/>
    <property type="project" value="TreeGrafter"/>
</dbReference>
<dbReference type="GO" id="GO:0006397">
    <property type="term" value="P:mRNA processing"/>
    <property type="evidence" value="ECO:0007669"/>
    <property type="project" value="InterPro"/>
</dbReference>
<reference evidence="1 2" key="1">
    <citation type="journal article" date="2021" name="Nat. Plants">
        <title>The Taxus genome provides insights into paclitaxel biosynthesis.</title>
        <authorList>
            <person name="Xiong X."/>
            <person name="Gou J."/>
            <person name="Liao Q."/>
            <person name="Li Y."/>
            <person name="Zhou Q."/>
            <person name="Bi G."/>
            <person name="Li C."/>
            <person name="Du R."/>
            <person name="Wang X."/>
            <person name="Sun T."/>
            <person name="Guo L."/>
            <person name="Liang H."/>
            <person name="Lu P."/>
            <person name="Wu Y."/>
            <person name="Zhang Z."/>
            <person name="Ro D.K."/>
            <person name="Shang Y."/>
            <person name="Huang S."/>
            <person name="Yan J."/>
        </authorList>
    </citation>
    <scope>NUCLEOTIDE SEQUENCE [LARGE SCALE GENOMIC DNA]</scope>
    <source>
        <strain evidence="1">Ta-2019</strain>
    </source>
</reference>
<comment type="caution">
    <text evidence="1">The sequence shown here is derived from an EMBL/GenBank/DDBJ whole genome shotgun (WGS) entry which is preliminary data.</text>
</comment>
<dbReference type="PANTHER" id="PTHR44917:SF1">
    <property type="entry name" value="PROTEIN HIGH CHLOROPHYLL FLUORESCENT 107"/>
    <property type="match status" value="1"/>
</dbReference>
<name>A0AA38GPD7_TAXCH</name>
<evidence type="ECO:0000313" key="1">
    <source>
        <dbReference type="EMBL" id="KAH9325817.1"/>
    </source>
</evidence>
<dbReference type="GO" id="GO:0006417">
    <property type="term" value="P:regulation of translation"/>
    <property type="evidence" value="ECO:0007669"/>
    <property type="project" value="TreeGrafter"/>
</dbReference>
<dbReference type="AlphaFoldDB" id="A0AA38GPD7"/>
<sequence>AWGILEEREGNIATSRRLFKSSLNIDSQNFATWMSWAALEENQGNFIRAEEIRNLYFQQRTEVLGDASWDVKLSELFDPAINHIKGLLKFDQGNGKPKKNWFQQGEGDYNTGIIGTSNKILDNTNTNERSSFDMDSFLREKLSLDVSRVYAGVGPFFLKKNTNKSIWKPFKTKETGISTSAVKLPVT</sequence>
<proteinExistence type="predicted"/>
<dbReference type="InterPro" id="IPR044624">
    <property type="entry name" value="Mbb1-like"/>
</dbReference>
<dbReference type="GO" id="GO:0003727">
    <property type="term" value="F:single-stranded RNA binding"/>
    <property type="evidence" value="ECO:0007669"/>
    <property type="project" value="TreeGrafter"/>
</dbReference>
<protein>
    <submittedName>
        <fullName evidence="1">Uncharacterized protein</fullName>
    </submittedName>
</protein>
<dbReference type="GO" id="GO:0003729">
    <property type="term" value="F:mRNA binding"/>
    <property type="evidence" value="ECO:0007669"/>
    <property type="project" value="InterPro"/>
</dbReference>
<evidence type="ECO:0000313" key="2">
    <source>
        <dbReference type="Proteomes" id="UP000824469"/>
    </source>
</evidence>
<gene>
    <name evidence="1" type="ORF">KI387_005995</name>
</gene>
<organism evidence="1 2">
    <name type="scientific">Taxus chinensis</name>
    <name type="common">Chinese yew</name>
    <name type="synonym">Taxus wallichiana var. chinensis</name>
    <dbReference type="NCBI Taxonomy" id="29808"/>
    <lineage>
        <taxon>Eukaryota</taxon>
        <taxon>Viridiplantae</taxon>
        <taxon>Streptophyta</taxon>
        <taxon>Embryophyta</taxon>
        <taxon>Tracheophyta</taxon>
        <taxon>Spermatophyta</taxon>
        <taxon>Pinopsida</taxon>
        <taxon>Pinidae</taxon>
        <taxon>Conifers II</taxon>
        <taxon>Cupressales</taxon>
        <taxon>Taxaceae</taxon>
        <taxon>Taxus</taxon>
    </lineage>
</organism>